<dbReference type="Proteomes" id="UP000230033">
    <property type="component" value="Unassembled WGS sequence"/>
</dbReference>
<dbReference type="AlphaFoldDB" id="A0A2H0WNA5"/>
<evidence type="ECO:0000313" key="2">
    <source>
        <dbReference type="EMBL" id="PIS14121.1"/>
    </source>
</evidence>
<name>A0A2H0WNA5_9BACT</name>
<dbReference type="Gene3D" id="3.40.1440.10">
    <property type="entry name" value="GIY-YIG endonuclease"/>
    <property type="match status" value="1"/>
</dbReference>
<dbReference type="CDD" id="cd10449">
    <property type="entry name" value="GIY-YIG_SLX1_like"/>
    <property type="match status" value="1"/>
</dbReference>
<evidence type="ECO:0000259" key="1">
    <source>
        <dbReference type="PROSITE" id="PS50164"/>
    </source>
</evidence>
<organism evidence="2 3">
    <name type="scientific">Candidatus Shapirobacteria bacterium CG09_land_8_20_14_0_10_47_13</name>
    <dbReference type="NCBI Taxonomy" id="1974481"/>
    <lineage>
        <taxon>Bacteria</taxon>
        <taxon>Candidatus Shapironibacteriota</taxon>
    </lineage>
</organism>
<reference evidence="3" key="1">
    <citation type="submission" date="2017-09" db="EMBL/GenBank/DDBJ databases">
        <title>Depth-based differentiation of microbial function through sediment-hosted aquifers and enrichment of novel symbionts in the deep terrestrial subsurface.</title>
        <authorList>
            <person name="Probst A.J."/>
            <person name="Ladd B."/>
            <person name="Jarett J.K."/>
            <person name="Geller-Mcgrath D.E."/>
            <person name="Sieber C.M.K."/>
            <person name="Emerson J.B."/>
            <person name="Anantharaman K."/>
            <person name="Thomas B.C."/>
            <person name="Malmstrom R."/>
            <person name="Stieglmeier M."/>
            <person name="Klingl A."/>
            <person name="Woyke T."/>
            <person name="Ryan C.M."/>
            <person name="Banfield J.F."/>
        </authorList>
    </citation>
    <scope>NUCLEOTIDE SEQUENCE [LARGE SCALE GENOMIC DNA]</scope>
</reference>
<evidence type="ECO:0000313" key="3">
    <source>
        <dbReference type="Proteomes" id="UP000230033"/>
    </source>
</evidence>
<dbReference type="PROSITE" id="PS50164">
    <property type="entry name" value="GIY_YIG"/>
    <property type="match status" value="1"/>
</dbReference>
<dbReference type="InterPro" id="IPR000305">
    <property type="entry name" value="GIY-YIG_endonuc"/>
</dbReference>
<dbReference type="Pfam" id="PF01541">
    <property type="entry name" value="GIY-YIG"/>
    <property type="match status" value="1"/>
</dbReference>
<dbReference type="InterPro" id="IPR035901">
    <property type="entry name" value="GIY-YIG_endonuc_sf"/>
</dbReference>
<dbReference type="EMBL" id="PEZJ01000007">
    <property type="protein sequence ID" value="PIS14121.1"/>
    <property type="molecule type" value="Genomic_DNA"/>
</dbReference>
<comment type="caution">
    <text evidence="2">The sequence shown here is derived from an EMBL/GenBank/DDBJ whole genome shotgun (WGS) entry which is preliminary data.</text>
</comment>
<sequence>MYYCYIPLSPKSHIFYFGSTKDLKKRFGLHNAGGVNSTKSHLPWELVWYSAFQTGKEAVDFEQYLKTGSGKAFAYKRFVAEALKKDFSNGRISSLKLSAAKAKE</sequence>
<dbReference type="SUPFAM" id="SSF82771">
    <property type="entry name" value="GIY-YIG endonuclease"/>
    <property type="match status" value="1"/>
</dbReference>
<gene>
    <name evidence="2" type="ORF">COT65_00480</name>
</gene>
<proteinExistence type="predicted"/>
<feature type="domain" description="GIY-YIG" evidence="1">
    <location>
        <begin position="1"/>
        <end position="75"/>
    </location>
</feature>
<protein>
    <recommendedName>
        <fullName evidence="1">GIY-YIG domain-containing protein</fullName>
    </recommendedName>
</protein>
<accession>A0A2H0WNA5</accession>